<feature type="domain" description="CusB-like beta-barrel" evidence="5">
    <location>
        <begin position="247"/>
        <end position="327"/>
    </location>
</feature>
<proteinExistence type="predicted"/>
<dbReference type="InterPro" id="IPR059052">
    <property type="entry name" value="HH_YbhG-like"/>
</dbReference>
<dbReference type="InterPro" id="IPR058792">
    <property type="entry name" value="Beta-barrel_RND_2"/>
</dbReference>
<dbReference type="PANTHER" id="PTHR32347">
    <property type="entry name" value="EFFLUX SYSTEM COMPONENT YKNX-RELATED"/>
    <property type="match status" value="1"/>
</dbReference>
<dbReference type="InterPro" id="IPR050465">
    <property type="entry name" value="UPF0194_transport"/>
</dbReference>
<comment type="subcellular location">
    <subcellularLocation>
        <location evidence="1">Cell envelope</location>
    </subcellularLocation>
</comment>
<dbReference type="Gene3D" id="2.40.30.170">
    <property type="match status" value="1"/>
</dbReference>
<evidence type="ECO:0000259" key="5">
    <source>
        <dbReference type="Pfam" id="PF25954"/>
    </source>
</evidence>
<dbReference type="AlphaFoldDB" id="A0A645DRX0"/>
<sequence>MKISEVIKNKKVWIIATILIAAVTVSIYYFEERTKDERVRASGTVDVTELNLSPLAGGRIMELNIDESDHVNKGQLIARMSLDGADHDVEMAEASLAASKEQLLELQNGFRKEDISRAEAEYALRKTQYEQAVKDHERFKELAADGVVPVREAELYAESAKLKRNSMKMAAETLSMLRTGMRPEQIEAAKANVKRAEAALLKTKILVSYKDFYSPAAGVILTKNYEVGDVVSPGAPIATLGIMTDCWVKLYIPSTQLGRIKLGGEAEISVDAYPDKKFKAAVTEINQNAEYNPRLSLTQSERSNMVFWIKLSVNDPEGILKPGMPADAVIL</sequence>
<keyword evidence="3" id="KW-0812">Transmembrane</keyword>
<dbReference type="SUPFAM" id="SSF111369">
    <property type="entry name" value="HlyD-like secretion proteins"/>
    <property type="match status" value="1"/>
</dbReference>
<dbReference type="Pfam" id="PF25881">
    <property type="entry name" value="HH_YBHG"/>
    <property type="match status" value="1"/>
</dbReference>
<comment type="caution">
    <text evidence="6">The sequence shown here is derived from an EMBL/GenBank/DDBJ whole genome shotgun (WGS) entry which is preliminary data.</text>
</comment>
<reference evidence="6" key="1">
    <citation type="submission" date="2019-08" db="EMBL/GenBank/DDBJ databases">
        <authorList>
            <person name="Kucharzyk K."/>
            <person name="Murdoch R.W."/>
            <person name="Higgins S."/>
            <person name="Loffler F."/>
        </authorList>
    </citation>
    <scope>NUCLEOTIDE SEQUENCE</scope>
</reference>
<feature type="domain" description="YbhG-like alpha-helical hairpin" evidence="4">
    <location>
        <begin position="91"/>
        <end position="202"/>
    </location>
</feature>
<keyword evidence="2" id="KW-0175">Coiled coil</keyword>
<feature type="transmembrane region" description="Helical" evidence="3">
    <location>
        <begin position="12"/>
        <end position="30"/>
    </location>
</feature>
<gene>
    <name evidence="6" type="ORF">SDC9_138329</name>
</gene>
<dbReference type="Gene3D" id="2.40.50.100">
    <property type="match status" value="2"/>
</dbReference>
<evidence type="ECO:0000313" key="6">
    <source>
        <dbReference type="EMBL" id="MPM91202.1"/>
    </source>
</evidence>
<protein>
    <submittedName>
        <fullName evidence="6">Uncharacterized protein</fullName>
    </submittedName>
</protein>
<accession>A0A645DRX0</accession>
<dbReference type="GO" id="GO:0030313">
    <property type="term" value="C:cell envelope"/>
    <property type="evidence" value="ECO:0007669"/>
    <property type="project" value="UniProtKB-SubCell"/>
</dbReference>
<name>A0A645DRX0_9ZZZZ</name>
<keyword evidence="3" id="KW-0472">Membrane</keyword>
<evidence type="ECO:0000259" key="4">
    <source>
        <dbReference type="Pfam" id="PF25881"/>
    </source>
</evidence>
<dbReference type="PANTHER" id="PTHR32347:SF23">
    <property type="entry name" value="BLL5650 PROTEIN"/>
    <property type="match status" value="1"/>
</dbReference>
<evidence type="ECO:0000256" key="3">
    <source>
        <dbReference type="SAM" id="Phobius"/>
    </source>
</evidence>
<dbReference type="EMBL" id="VSSQ01038307">
    <property type="protein sequence ID" value="MPM91202.1"/>
    <property type="molecule type" value="Genomic_DNA"/>
</dbReference>
<dbReference type="Pfam" id="PF25954">
    <property type="entry name" value="Beta-barrel_RND_2"/>
    <property type="match status" value="1"/>
</dbReference>
<evidence type="ECO:0000256" key="1">
    <source>
        <dbReference type="ARBA" id="ARBA00004196"/>
    </source>
</evidence>
<evidence type="ECO:0000256" key="2">
    <source>
        <dbReference type="ARBA" id="ARBA00023054"/>
    </source>
</evidence>
<organism evidence="6">
    <name type="scientific">bioreactor metagenome</name>
    <dbReference type="NCBI Taxonomy" id="1076179"/>
    <lineage>
        <taxon>unclassified sequences</taxon>
        <taxon>metagenomes</taxon>
        <taxon>ecological metagenomes</taxon>
    </lineage>
</organism>
<keyword evidence="3" id="KW-1133">Transmembrane helix</keyword>